<feature type="signal peptide" evidence="2">
    <location>
        <begin position="1"/>
        <end position="19"/>
    </location>
</feature>
<gene>
    <name evidence="3" type="ORF">G0Q07_17805</name>
</gene>
<dbReference type="AlphaFoldDB" id="A0A6C0RHG6"/>
<dbReference type="Proteomes" id="UP000474630">
    <property type="component" value="Chromosome"/>
</dbReference>
<evidence type="ECO:0008006" key="5">
    <source>
        <dbReference type="Google" id="ProtNLM"/>
    </source>
</evidence>
<protein>
    <recommendedName>
        <fullName evidence="5">Low-complexity protein</fullName>
    </recommendedName>
</protein>
<sequence>MKKVLFLLAFVAVYGVSLAMTEATVVTNDEIVQVVDNADKVEKETEEGKKATKSEAKAKGEGCSDSKAKAKADGCSGEKSAEKKGDCSKTCGGEKSGKS</sequence>
<evidence type="ECO:0000256" key="1">
    <source>
        <dbReference type="SAM" id="MobiDB-lite"/>
    </source>
</evidence>
<feature type="region of interest" description="Disordered" evidence="1">
    <location>
        <begin position="37"/>
        <end position="99"/>
    </location>
</feature>
<evidence type="ECO:0000256" key="2">
    <source>
        <dbReference type="SAM" id="SignalP"/>
    </source>
</evidence>
<evidence type="ECO:0000313" key="4">
    <source>
        <dbReference type="Proteomes" id="UP000474630"/>
    </source>
</evidence>
<dbReference type="EMBL" id="CP048409">
    <property type="protein sequence ID" value="QIA09446.1"/>
    <property type="molecule type" value="Genomic_DNA"/>
</dbReference>
<dbReference type="RefSeq" id="WP_163348417.1">
    <property type="nucleotide sequence ID" value="NZ_CP048409.1"/>
</dbReference>
<feature type="chain" id="PRO_5025651819" description="Low-complexity protein" evidence="2">
    <location>
        <begin position="20"/>
        <end position="99"/>
    </location>
</feature>
<evidence type="ECO:0000313" key="3">
    <source>
        <dbReference type="EMBL" id="QIA09446.1"/>
    </source>
</evidence>
<name>A0A6C0RHG6_9BACT</name>
<feature type="compositionally biased region" description="Basic and acidic residues" evidence="1">
    <location>
        <begin position="37"/>
        <end position="72"/>
    </location>
</feature>
<accession>A0A6C0RHG6</accession>
<proteinExistence type="predicted"/>
<keyword evidence="2" id="KW-0732">Signal</keyword>
<organism evidence="3 4">
    <name type="scientific">Draconibacterium halophilum</name>
    <dbReference type="NCBI Taxonomy" id="2706887"/>
    <lineage>
        <taxon>Bacteria</taxon>
        <taxon>Pseudomonadati</taxon>
        <taxon>Bacteroidota</taxon>
        <taxon>Bacteroidia</taxon>
        <taxon>Marinilabiliales</taxon>
        <taxon>Prolixibacteraceae</taxon>
        <taxon>Draconibacterium</taxon>
    </lineage>
</organism>
<dbReference type="KEGG" id="drc:G0Q07_17805"/>
<reference evidence="3 4" key="1">
    <citation type="submission" date="2020-02" db="EMBL/GenBank/DDBJ databases">
        <title>Genome sequencing for Draconibacterium sp. strain M1.</title>
        <authorList>
            <person name="Park S.-J."/>
        </authorList>
    </citation>
    <scope>NUCLEOTIDE SEQUENCE [LARGE SCALE GENOMIC DNA]</scope>
    <source>
        <strain evidence="3 4">M1</strain>
    </source>
</reference>
<keyword evidence="4" id="KW-1185">Reference proteome</keyword>